<dbReference type="InterPro" id="IPR036236">
    <property type="entry name" value="Znf_C2H2_sf"/>
</dbReference>
<comment type="caution">
    <text evidence="13">The sequence shown here is derived from an EMBL/GenBank/DDBJ whole genome shotgun (WGS) entry which is preliminary data.</text>
</comment>
<feature type="compositionally biased region" description="Polar residues" evidence="11">
    <location>
        <begin position="150"/>
        <end position="167"/>
    </location>
</feature>
<evidence type="ECO:0000256" key="2">
    <source>
        <dbReference type="ARBA" id="ARBA00022723"/>
    </source>
</evidence>
<feature type="domain" description="C2H2-type" evidence="12">
    <location>
        <begin position="60"/>
        <end position="89"/>
    </location>
</feature>
<keyword evidence="5" id="KW-0862">Zinc</keyword>
<keyword evidence="3" id="KW-0677">Repeat</keyword>
<dbReference type="PANTHER" id="PTHR47428:SF1">
    <property type="entry name" value="REGULATORY PROTEIN MIG1-RELATED"/>
    <property type="match status" value="1"/>
</dbReference>
<organism evidence="13 14">
    <name type="scientific">Coniosporium apollinis</name>
    <dbReference type="NCBI Taxonomy" id="61459"/>
    <lineage>
        <taxon>Eukaryota</taxon>
        <taxon>Fungi</taxon>
        <taxon>Dikarya</taxon>
        <taxon>Ascomycota</taxon>
        <taxon>Pezizomycotina</taxon>
        <taxon>Dothideomycetes</taxon>
        <taxon>Dothideomycetes incertae sedis</taxon>
        <taxon>Coniosporium</taxon>
    </lineage>
</organism>
<feature type="compositionally biased region" description="Polar residues" evidence="11">
    <location>
        <begin position="267"/>
        <end position="277"/>
    </location>
</feature>
<evidence type="ECO:0000256" key="5">
    <source>
        <dbReference type="ARBA" id="ARBA00022833"/>
    </source>
</evidence>
<name>A0ABQ9NG78_9PEZI</name>
<dbReference type="PROSITE" id="PS00028">
    <property type="entry name" value="ZINC_FINGER_C2H2_1"/>
    <property type="match status" value="2"/>
</dbReference>
<comment type="similarity">
    <text evidence="9">Belongs to the creA/MIG C2H2-type zinc-finger protein family.</text>
</comment>
<dbReference type="PANTHER" id="PTHR47428">
    <property type="entry name" value="REGULATORY PROTEIN MIG1-RELATED"/>
    <property type="match status" value="1"/>
</dbReference>
<feature type="region of interest" description="Disordered" evidence="11">
    <location>
        <begin position="1"/>
        <end position="28"/>
    </location>
</feature>
<keyword evidence="4 10" id="KW-0863">Zinc-finger</keyword>
<accession>A0ABQ9NG78</accession>
<keyword evidence="14" id="KW-1185">Reference proteome</keyword>
<keyword evidence="2" id="KW-0479">Metal-binding</keyword>
<keyword evidence="7" id="KW-0804">Transcription</keyword>
<evidence type="ECO:0000256" key="1">
    <source>
        <dbReference type="ARBA" id="ARBA00004123"/>
    </source>
</evidence>
<feature type="compositionally biased region" description="Polar residues" evidence="11">
    <location>
        <begin position="129"/>
        <end position="142"/>
    </location>
</feature>
<evidence type="ECO:0000256" key="11">
    <source>
        <dbReference type="SAM" id="MobiDB-lite"/>
    </source>
</evidence>
<evidence type="ECO:0000256" key="3">
    <source>
        <dbReference type="ARBA" id="ARBA00022737"/>
    </source>
</evidence>
<evidence type="ECO:0000313" key="13">
    <source>
        <dbReference type="EMBL" id="KAJ9651798.1"/>
    </source>
</evidence>
<keyword evidence="6" id="KW-0805">Transcription regulation</keyword>
<evidence type="ECO:0000256" key="7">
    <source>
        <dbReference type="ARBA" id="ARBA00023163"/>
    </source>
</evidence>
<evidence type="ECO:0000256" key="6">
    <source>
        <dbReference type="ARBA" id="ARBA00023015"/>
    </source>
</evidence>
<comment type="subcellular location">
    <subcellularLocation>
        <location evidence="1">Nucleus</location>
    </subcellularLocation>
</comment>
<evidence type="ECO:0000259" key="12">
    <source>
        <dbReference type="PROSITE" id="PS50157"/>
    </source>
</evidence>
<dbReference type="EMBL" id="JAPDRL010000493">
    <property type="protein sequence ID" value="KAJ9651798.1"/>
    <property type="molecule type" value="Genomic_DNA"/>
</dbReference>
<proteinExistence type="inferred from homology"/>
<evidence type="ECO:0000313" key="14">
    <source>
        <dbReference type="Proteomes" id="UP001172684"/>
    </source>
</evidence>
<feature type="region of interest" description="Disordered" evidence="11">
    <location>
        <begin position="368"/>
        <end position="389"/>
    </location>
</feature>
<evidence type="ECO:0000256" key="8">
    <source>
        <dbReference type="ARBA" id="ARBA00023242"/>
    </source>
</evidence>
<evidence type="ECO:0000256" key="10">
    <source>
        <dbReference type="PROSITE-ProRule" id="PRU00042"/>
    </source>
</evidence>
<dbReference type="Proteomes" id="UP001172684">
    <property type="component" value="Unassembled WGS sequence"/>
</dbReference>
<dbReference type="PROSITE" id="PS50157">
    <property type="entry name" value="ZINC_FINGER_C2H2_2"/>
    <property type="match status" value="2"/>
</dbReference>
<dbReference type="SUPFAM" id="SSF57667">
    <property type="entry name" value="beta-beta-alpha zinc fingers"/>
    <property type="match status" value="1"/>
</dbReference>
<dbReference type="InterPro" id="IPR013087">
    <property type="entry name" value="Znf_C2H2_type"/>
</dbReference>
<gene>
    <name evidence="13" type="ORF">H2201_009257</name>
</gene>
<feature type="region of interest" description="Disordered" evidence="11">
    <location>
        <begin position="230"/>
        <end position="293"/>
    </location>
</feature>
<reference evidence="13" key="1">
    <citation type="submission" date="2022-10" db="EMBL/GenBank/DDBJ databases">
        <title>Culturing micro-colonial fungi from biological soil crusts in the Mojave desert and describing Neophaeococcomyces mojavensis, and introducing the new genera and species Taxawa tesnikishii.</title>
        <authorList>
            <person name="Kurbessoian T."/>
            <person name="Stajich J.E."/>
        </authorList>
    </citation>
    <scope>NUCLEOTIDE SEQUENCE</scope>
    <source>
        <strain evidence="13">TK_1</strain>
    </source>
</reference>
<sequence length="389" mass="42586">MATATVSLMAPMLQGTQPGQDEQNRQDLPRPYECPLCDKAFHRLEHQTRHIRTHTGEKPYACQFSGCTKRFSRSDELTRHSRIHNNPNPRRENKQHAQALANSVSTVVNAGMLETGQMAHMMAPPAKSLSRSAPNSTIGSPNVSPPHTYASYSSGATPSVSSLNENSGAHASNRIDLLATAASRAQRERHLIPQQYSSRHLNHNQHPHHPYMHHSNSGHLPRLAAYSLQSQPMSRSHLHEEDDPCAPHMTKKSRPGSPMSTAPPSPTFSHDSTSPTPDHTPMATPADFPRLRPRGEELPRLTHLTLQHTPALAPMEPNADGPQPYVPHQSSGLRIGDIISRPEGVQRKLPVPKPPNFAVQDLLNGSSGFSSGNSSQTCSIAGNNLADRF</sequence>
<feature type="domain" description="C2H2-type" evidence="12">
    <location>
        <begin position="32"/>
        <end position="59"/>
    </location>
</feature>
<dbReference type="Pfam" id="PF00096">
    <property type="entry name" value="zf-C2H2"/>
    <property type="match status" value="2"/>
</dbReference>
<evidence type="ECO:0000256" key="4">
    <source>
        <dbReference type="ARBA" id="ARBA00022771"/>
    </source>
</evidence>
<keyword evidence="8" id="KW-0539">Nucleus</keyword>
<dbReference type="InterPro" id="IPR051007">
    <property type="entry name" value="creA/MIG_C2H2-ZnF"/>
</dbReference>
<feature type="region of interest" description="Disordered" evidence="11">
    <location>
        <begin position="124"/>
        <end position="167"/>
    </location>
</feature>
<dbReference type="SMART" id="SM00355">
    <property type="entry name" value="ZnF_C2H2"/>
    <property type="match status" value="2"/>
</dbReference>
<protein>
    <recommendedName>
        <fullName evidence="12">C2H2-type domain-containing protein</fullName>
    </recommendedName>
</protein>
<feature type="region of interest" description="Disordered" evidence="11">
    <location>
        <begin position="73"/>
        <end position="96"/>
    </location>
</feature>
<dbReference type="Gene3D" id="3.30.160.60">
    <property type="entry name" value="Classic Zinc Finger"/>
    <property type="match status" value="2"/>
</dbReference>
<evidence type="ECO:0000256" key="9">
    <source>
        <dbReference type="ARBA" id="ARBA00038023"/>
    </source>
</evidence>